<evidence type="ECO:0000313" key="4">
    <source>
        <dbReference type="Proteomes" id="UP000507470"/>
    </source>
</evidence>
<name>A0A6J8E9J2_MYTCO</name>
<organism evidence="3 4">
    <name type="scientific">Mytilus coruscus</name>
    <name type="common">Sea mussel</name>
    <dbReference type="NCBI Taxonomy" id="42192"/>
    <lineage>
        <taxon>Eukaryota</taxon>
        <taxon>Metazoa</taxon>
        <taxon>Spiralia</taxon>
        <taxon>Lophotrochozoa</taxon>
        <taxon>Mollusca</taxon>
        <taxon>Bivalvia</taxon>
        <taxon>Autobranchia</taxon>
        <taxon>Pteriomorphia</taxon>
        <taxon>Mytilida</taxon>
        <taxon>Mytiloidea</taxon>
        <taxon>Mytilidae</taxon>
        <taxon>Mytilinae</taxon>
        <taxon>Mytilus</taxon>
    </lineage>
</organism>
<dbReference type="Pfam" id="PF00092">
    <property type="entry name" value="VWA"/>
    <property type="match status" value="1"/>
</dbReference>
<keyword evidence="4" id="KW-1185">Reference proteome</keyword>
<dbReference type="CDD" id="cd01450">
    <property type="entry name" value="vWFA_subfamily_ECM"/>
    <property type="match status" value="1"/>
</dbReference>
<dbReference type="PANTHER" id="PTHR24020:SF87">
    <property type="entry name" value="COLLAGEN ALPHA-1(VI) CHAIN-LIKE"/>
    <property type="match status" value="1"/>
</dbReference>
<dbReference type="OrthoDB" id="5964156at2759"/>
<dbReference type="PROSITE" id="PS50234">
    <property type="entry name" value="VWFA"/>
    <property type="match status" value="1"/>
</dbReference>
<sequence length="316" mass="35104">MDCNGLLLFVSLMAIYGDGFIFTKKKVDCLVSHWGEWSDVFGFGVRTKERVILRYPDNGGRACPTDTTITKSTRKKPTIQATAVQIVTNFLHRDVKPIPSSSHSYSRRDDSIGYFRDLLIIIDSSGSVGSENFNIAKQQVSELLGLLCPRPDPFNRKNGFNRAALIQFSGKVIEEFDFAAKKNLADLQASIKSITYRGGRTCTGDAFEKAIHMFTSSKGIRQGTKHEVLILTDGQSNCGKHLSTVLPRLHAKATVFGLMIGGYSSWGKKELVSYVSKPKPNHLFAVERYEDLKKLLTLIKAQINGSNTCAPFDIQK</sequence>
<dbReference type="Gene3D" id="2.20.100.10">
    <property type="entry name" value="Thrombospondin type-1 (TSP1) repeat"/>
    <property type="match status" value="1"/>
</dbReference>
<feature type="chain" id="PRO_5026761982" description="VWFA domain-containing protein" evidence="1">
    <location>
        <begin position="20"/>
        <end position="316"/>
    </location>
</feature>
<reference evidence="3 4" key="1">
    <citation type="submission" date="2020-06" db="EMBL/GenBank/DDBJ databases">
        <authorList>
            <person name="Li R."/>
            <person name="Bekaert M."/>
        </authorList>
    </citation>
    <scope>NUCLEOTIDE SEQUENCE [LARGE SCALE GENOMIC DNA]</scope>
    <source>
        <strain evidence="4">wild</strain>
    </source>
</reference>
<accession>A0A6J8E9J2</accession>
<dbReference type="InterPro" id="IPR002035">
    <property type="entry name" value="VWF_A"/>
</dbReference>
<dbReference type="EMBL" id="CACVKT020008609">
    <property type="protein sequence ID" value="CAC5416195.1"/>
    <property type="molecule type" value="Genomic_DNA"/>
</dbReference>
<dbReference type="AlphaFoldDB" id="A0A6J8E9J2"/>
<dbReference type="SMART" id="SM00327">
    <property type="entry name" value="VWA"/>
    <property type="match status" value="1"/>
</dbReference>
<dbReference type="SUPFAM" id="SSF53300">
    <property type="entry name" value="vWA-like"/>
    <property type="match status" value="1"/>
</dbReference>
<dbReference type="InterPro" id="IPR036383">
    <property type="entry name" value="TSP1_rpt_sf"/>
</dbReference>
<feature type="signal peptide" evidence="1">
    <location>
        <begin position="1"/>
        <end position="19"/>
    </location>
</feature>
<protein>
    <recommendedName>
        <fullName evidence="2">VWFA domain-containing protein</fullName>
    </recommendedName>
</protein>
<gene>
    <name evidence="3" type="ORF">MCOR_48834</name>
</gene>
<dbReference type="PANTHER" id="PTHR24020">
    <property type="entry name" value="COLLAGEN ALPHA"/>
    <property type="match status" value="1"/>
</dbReference>
<dbReference type="InterPro" id="IPR036465">
    <property type="entry name" value="vWFA_dom_sf"/>
</dbReference>
<proteinExistence type="predicted"/>
<dbReference type="InterPro" id="IPR050525">
    <property type="entry name" value="ECM_Assembly_Org"/>
</dbReference>
<dbReference type="Proteomes" id="UP000507470">
    <property type="component" value="Unassembled WGS sequence"/>
</dbReference>
<evidence type="ECO:0000313" key="3">
    <source>
        <dbReference type="EMBL" id="CAC5416195.1"/>
    </source>
</evidence>
<keyword evidence="1" id="KW-0732">Signal</keyword>
<feature type="domain" description="VWFA" evidence="2">
    <location>
        <begin position="117"/>
        <end position="299"/>
    </location>
</feature>
<dbReference type="Gene3D" id="3.40.50.410">
    <property type="entry name" value="von Willebrand factor, type A domain"/>
    <property type="match status" value="1"/>
</dbReference>
<evidence type="ECO:0000256" key="1">
    <source>
        <dbReference type="SAM" id="SignalP"/>
    </source>
</evidence>
<dbReference type="PRINTS" id="PR00453">
    <property type="entry name" value="VWFADOMAIN"/>
</dbReference>
<evidence type="ECO:0000259" key="2">
    <source>
        <dbReference type="PROSITE" id="PS50234"/>
    </source>
</evidence>